<proteinExistence type="predicted"/>
<accession>C7GIE6</accession>
<evidence type="ECO:0000313" key="3">
    <source>
        <dbReference type="Proteomes" id="UP000004828"/>
    </source>
</evidence>
<dbReference type="AlphaFoldDB" id="C7GIE6"/>
<gene>
    <name evidence="2" type="ORF">ROSINTL182_09718</name>
</gene>
<dbReference type="EMBL" id="ABYJ02000366">
    <property type="protein sequence ID" value="EEU98410.1"/>
    <property type="molecule type" value="Genomic_DNA"/>
</dbReference>
<organism evidence="2 3">
    <name type="scientific">Roseburia intestinalis L1-82</name>
    <dbReference type="NCBI Taxonomy" id="536231"/>
    <lineage>
        <taxon>Bacteria</taxon>
        <taxon>Bacillati</taxon>
        <taxon>Bacillota</taxon>
        <taxon>Clostridia</taxon>
        <taxon>Lachnospirales</taxon>
        <taxon>Lachnospiraceae</taxon>
        <taxon>Roseburia</taxon>
    </lineage>
</organism>
<protein>
    <recommendedName>
        <fullName evidence="1">DUF7674 domain-containing protein</fullName>
    </recommendedName>
</protein>
<dbReference type="InterPro" id="IPR056091">
    <property type="entry name" value="DUF7674"/>
</dbReference>
<dbReference type="Pfam" id="PF24722">
    <property type="entry name" value="DUF7674"/>
    <property type="match status" value="1"/>
</dbReference>
<reference evidence="2 3" key="1">
    <citation type="submission" date="2009-08" db="EMBL/GenBank/DDBJ databases">
        <authorList>
            <person name="Weinstock G."/>
            <person name="Sodergren E."/>
            <person name="Clifton S."/>
            <person name="Fulton L."/>
            <person name="Fulton B."/>
            <person name="Courtney L."/>
            <person name="Fronick C."/>
            <person name="Harrison M."/>
            <person name="Strong C."/>
            <person name="Farmer C."/>
            <person name="Delahaunty K."/>
            <person name="Markovic C."/>
            <person name="Hall O."/>
            <person name="Minx P."/>
            <person name="Tomlinson C."/>
            <person name="Mitreva M."/>
            <person name="Nelson J."/>
            <person name="Hou S."/>
            <person name="Wollam A."/>
            <person name="Pepin K.H."/>
            <person name="Johnson M."/>
            <person name="Bhonagiri V."/>
            <person name="Nash W.E."/>
            <person name="Warren W."/>
            <person name="Chinwalla A."/>
            <person name="Mardis E.R."/>
            <person name="Wilson R.K."/>
        </authorList>
    </citation>
    <scope>NUCLEOTIDE SEQUENCE [LARGE SCALE GENOMIC DNA]</scope>
    <source>
        <strain evidence="2 3">L1-82</strain>
    </source>
</reference>
<evidence type="ECO:0000259" key="1">
    <source>
        <dbReference type="Pfam" id="PF24722"/>
    </source>
</evidence>
<dbReference type="HOGENOM" id="CLU_164739_0_0_9"/>
<sequence length="127" mass="14716">MEDINVSKNVREFFEKMQEFFPSTKNAYIESVEEYGEVLETVVIEDIFMPELLTLLAKNEDAELLSNIFNYFEEIIKKNDSHLINIFSVTVLEILGNDKAVLKVAKQYMGEKTTLLQMKADKELGRL</sequence>
<comment type="caution">
    <text evidence="2">The sequence shown here is derived from an EMBL/GenBank/DDBJ whole genome shotgun (WGS) entry which is preliminary data.</text>
</comment>
<evidence type="ECO:0000313" key="2">
    <source>
        <dbReference type="EMBL" id="EEU98410.1"/>
    </source>
</evidence>
<feature type="domain" description="DUF7674" evidence="1">
    <location>
        <begin position="15"/>
        <end position="115"/>
    </location>
</feature>
<name>C7GIE6_9FIRM</name>
<dbReference type="Proteomes" id="UP000004828">
    <property type="component" value="Unassembled WGS sequence"/>
</dbReference>